<keyword evidence="1" id="KW-1133">Transmembrane helix</keyword>
<proteinExistence type="predicted"/>
<name>A0A1G9ZEI2_9ACTN</name>
<dbReference type="STRING" id="1005944.SAMN05192576_1706"/>
<dbReference type="RefSeq" id="WP_091023686.1">
    <property type="nucleotide sequence ID" value="NZ_BKAE01000007.1"/>
</dbReference>
<evidence type="ECO:0000256" key="1">
    <source>
        <dbReference type="SAM" id="Phobius"/>
    </source>
</evidence>
<keyword evidence="1" id="KW-0812">Transmembrane</keyword>
<dbReference type="Proteomes" id="UP000199004">
    <property type="component" value="Unassembled WGS sequence"/>
</dbReference>
<evidence type="ECO:0000313" key="4">
    <source>
        <dbReference type="Proteomes" id="UP000199004"/>
    </source>
</evidence>
<feature type="domain" description="Inner membrane protein YgaP-like transmembrane" evidence="2">
    <location>
        <begin position="2"/>
        <end position="56"/>
    </location>
</feature>
<evidence type="ECO:0000313" key="3">
    <source>
        <dbReference type="EMBL" id="SDN19644.1"/>
    </source>
</evidence>
<dbReference type="AlphaFoldDB" id="A0A1G9ZEI2"/>
<gene>
    <name evidence="3" type="ORF">SAMN05192576_1706</name>
</gene>
<keyword evidence="4" id="KW-1185">Reference proteome</keyword>
<evidence type="ECO:0000259" key="2">
    <source>
        <dbReference type="Pfam" id="PF11127"/>
    </source>
</evidence>
<protein>
    <recommendedName>
        <fullName evidence="2">Inner membrane protein YgaP-like transmembrane domain-containing protein</fullName>
    </recommendedName>
</protein>
<reference evidence="3 4" key="1">
    <citation type="submission" date="2016-10" db="EMBL/GenBank/DDBJ databases">
        <authorList>
            <person name="de Groot N.N."/>
        </authorList>
    </citation>
    <scope>NUCLEOTIDE SEQUENCE [LARGE SCALE GENOMIC DNA]</scope>
    <source>
        <strain evidence="3 4">CGMCC 1.11147</strain>
    </source>
</reference>
<feature type="transmembrane region" description="Helical" evidence="1">
    <location>
        <begin position="32"/>
        <end position="55"/>
    </location>
</feature>
<dbReference type="InterPro" id="IPR021309">
    <property type="entry name" value="YgaP-like_TM"/>
</dbReference>
<sequence length="67" mass="7171">MNLDRAVLTLAGSMVLVSALMAALVSSWWLLLTAFVGLNLLQSSFTGFCPAALVFRRFGVTSGCAFR</sequence>
<accession>A0A1G9ZEI2</accession>
<dbReference type="EMBL" id="FNIC01000002">
    <property type="protein sequence ID" value="SDN19644.1"/>
    <property type="molecule type" value="Genomic_DNA"/>
</dbReference>
<organism evidence="3 4">
    <name type="scientific">Nocardioides szechwanensis</name>
    <dbReference type="NCBI Taxonomy" id="1005944"/>
    <lineage>
        <taxon>Bacteria</taxon>
        <taxon>Bacillati</taxon>
        <taxon>Actinomycetota</taxon>
        <taxon>Actinomycetes</taxon>
        <taxon>Propionibacteriales</taxon>
        <taxon>Nocardioidaceae</taxon>
        <taxon>Nocardioides</taxon>
    </lineage>
</organism>
<dbReference type="OrthoDB" id="9799383at2"/>
<dbReference type="Gene3D" id="6.10.140.1340">
    <property type="match status" value="1"/>
</dbReference>
<keyword evidence="1" id="KW-0472">Membrane</keyword>
<dbReference type="Pfam" id="PF11127">
    <property type="entry name" value="YgaP-like_TM"/>
    <property type="match status" value="1"/>
</dbReference>